<dbReference type="PANTHER" id="PTHR45885:SF1">
    <property type="entry name" value="CELL DIVISION CYCLE 5-LIKE PROTEIN"/>
    <property type="match status" value="1"/>
</dbReference>
<name>A0A7H9HT49_9SACH</name>
<feature type="domain" description="HTH myb-type" evidence="11">
    <location>
        <begin position="8"/>
        <end position="60"/>
    </location>
</feature>
<sequence length="580" mass="66727">MGPTPLYVKGGVWSNLEDQIVKAAIQKYGTHQWSKVASLLQKKTAKQCETRWNEYLNPKLNFSEFTREEDARLLDLAGRLPNQWRSIAEAMGRTAQVCIERYNKLLAEDEQDVELNLGSSLEFNVGDLNPKSDTLAAKPDGNELGDDEREMLAEARARLLNTQGKKATRKVRERMLEESKRIAQLQKRRELKQAGVRTAIKVPKKRFATELDYNQDVVYEQAPLPGAYDTSQEDARLAKEFQEFEKKVERRGLNRDQTSTVHLARSTKDKRPDVGQVKKDNLGGKILTDDYKKPALSLPKPGTRAAVSEEDIQLKRRKLLVNYLDEPILKVKDDQNIRARLETKESVPERIDKKSYLRSLFATLPEAKNDFEIVLDSEEEELEDETVAPSTGTESLSKTPSLSGNTVEVPELPDETIPLKLQSLNEARLPTPPFRENPKNDFELTFNELVATSLMKEDYLQPRDYQTYLQNVENEIKHIQITATDQSPETWQSPAQNELLECINSKHHNICELQKQLSYVDPIISQNDQISKNLCEEQLARIRNLQHRYYVNYKMYQDELRAIQTRRQRLEADINQTITS</sequence>
<feature type="domain" description="HTH myb-type" evidence="11">
    <location>
        <begin position="65"/>
        <end position="110"/>
    </location>
</feature>
<dbReference type="InterPro" id="IPR017930">
    <property type="entry name" value="Myb_dom"/>
</dbReference>
<evidence type="ECO:0000256" key="1">
    <source>
        <dbReference type="ARBA" id="ARBA00010506"/>
    </source>
</evidence>
<comment type="similarity">
    <text evidence="1">Belongs to the CEF1 family.</text>
</comment>
<keyword evidence="4" id="KW-0677">Repeat</keyword>
<evidence type="ECO:0000256" key="5">
    <source>
        <dbReference type="ARBA" id="ARBA00023125"/>
    </source>
</evidence>
<evidence type="ECO:0000256" key="4">
    <source>
        <dbReference type="ARBA" id="ARBA00022737"/>
    </source>
</evidence>
<keyword evidence="6" id="KW-0508">mRNA splicing</keyword>
<feature type="domain" description="Myb-like" evidence="10">
    <location>
        <begin position="57"/>
        <end position="106"/>
    </location>
</feature>
<dbReference type="GO" id="GO:0003677">
    <property type="term" value="F:DNA binding"/>
    <property type="evidence" value="ECO:0007669"/>
    <property type="project" value="UniProtKB-KW"/>
</dbReference>
<evidence type="ECO:0000313" key="12">
    <source>
        <dbReference type="EMBL" id="QLQ79532.1"/>
    </source>
</evidence>
<dbReference type="GO" id="GO:0000974">
    <property type="term" value="C:Prp19 complex"/>
    <property type="evidence" value="ECO:0007669"/>
    <property type="project" value="InterPro"/>
</dbReference>
<evidence type="ECO:0000259" key="10">
    <source>
        <dbReference type="PROSITE" id="PS50090"/>
    </source>
</evidence>
<accession>A0A7H9HT49</accession>
<dbReference type="Gene3D" id="1.10.10.60">
    <property type="entry name" value="Homeodomain-like"/>
    <property type="match status" value="2"/>
</dbReference>
<evidence type="ECO:0000256" key="3">
    <source>
        <dbReference type="ARBA" id="ARBA00022728"/>
    </source>
</evidence>
<evidence type="ECO:0000256" key="7">
    <source>
        <dbReference type="ARBA" id="ARBA00023242"/>
    </source>
</evidence>
<dbReference type="PANTHER" id="PTHR45885">
    <property type="entry name" value="CELL DIVISION CYCLE 5-LIKE PROTEIN"/>
    <property type="match status" value="1"/>
</dbReference>
<evidence type="ECO:0000256" key="6">
    <source>
        <dbReference type="ARBA" id="ARBA00023187"/>
    </source>
</evidence>
<dbReference type="GO" id="GO:0005681">
    <property type="term" value="C:spliceosomal complex"/>
    <property type="evidence" value="ECO:0007669"/>
    <property type="project" value="UniProtKB-KW"/>
</dbReference>
<dbReference type="Pfam" id="PF13921">
    <property type="entry name" value="Myb_DNA-bind_6"/>
    <property type="match status" value="1"/>
</dbReference>
<keyword evidence="7" id="KW-0539">Nucleus</keyword>
<evidence type="ECO:0000313" key="13">
    <source>
        <dbReference type="Proteomes" id="UP000510647"/>
    </source>
</evidence>
<dbReference type="PROSITE" id="PS51294">
    <property type="entry name" value="HTH_MYB"/>
    <property type="match status" value="2"/>
</dbReference>
<evidence type="ECO:0000256" key="9">
    <source>
        <dbReference type="SAM" id="MobiDB-lite"/>
    </source>
</evidence>
<dbReference type="PROSITE" id="PS50090">
    <property type="entry name" value="MYB_LIKE"/>
    <property type="match status" value="2"/>
</dbReference>
<feature type="compositionally biased region" description="Polar residues" evidence="9">
    <location>
        <begin position="388"/>
        <end position="406"/>
    </location>
</feature>
<evidence type="ECO:0000259" key="11">
    <source>
        <dbReference type="PROSITE" id="PS51294"/>
    </source>
</evidence>
<dbReference type="Proteomes" id="UP000510647">
    <property type="component" value="Chromosome 3"/>
</dbReference>
<feature type="region of interest" description="Disordered" evidence="9">
    <location>
        <begin position="378"/>
        <end position="412"/>
    </location>
</feature>
<keyword evidence="3" id="KW-0747">Spliceosome</keyword>
<dbReference type="CDD" id="cd00167">
    <property type="entry name" value="SANT"/>
    <property type="match status" value="1"/>
</dbReference>
<evidence type="ECO:0000256" key="2">
    <source>
        <dbReference type="ARBA" id="ARBA00022664"/>
    </source>
</evidence>
<protein>
    <recommendedName>
        <fullName evidence="8">Pre-mRNA-splicing factor CEF1</fullName>
    </recommendedName>
</protein>
<dbReference type="CDD" id="cd11659">
    <property type="entry name" value="SANT_CDC5_II"/>
    <property type="match status" value="1"/>
</dbReference>
<dbReference type="InterPro" id="IPR001005">
    <property type="entry name" value="SANT/Myb"/>
</dbReference>
<feature type="compositionally biased region" description="Basic and acidic residues" evidence="9">
    <location>
        <begin position="266"/>
        <end position="281"/>
    </location>
</feature>
<keyword evidence="13" id="KW-1185">Reference proteome</keyword>
<dbReference type="InterPro" id="IPR047240">
    <property type="entry name" value="SANT_CDC5L_II"/>
</dbReference>
<dbReference type="SMART" id="SM00717">
    <property type="entry name" value="SANT"/>
    <property type="match status" value="2"/>
</dbReference>
<dbReference type="OrthoDB" id="1410009at2759"/>
<keyword evidence="5" id="KW-0238">DNA-binding</keyword>
<dbReference type="GO" id="GO:0000398">
    <property type="term" value="P:mRNA splicing, via spliceosome"/>
    <property type="evidence" value="ECO:0007669"/>
    <property type="project" value="InterPro"/>
</dbReference>
<evidence type="ECO:0000256" key="8">
    <source>
        <dbReference type="ARBA" id="ARBA00034837"/>
    </source>
</evidence>
<dbReference type="AlphaFoldDB" id="A0A7H9HT49"/>
<feature type="domain" description="Myb-like" evidence="10">
    <location>
        <begin position="9"/>
        <end position="56"/>
    </location>
</feature>
<dbReference type="InterPro" id="IPR009057">
    <property type="entry name" value="Homeodomain-like_sf"/>
</dbReference>
<dbReference type="InterPro" id="IPR047242">
    <property type="entry name" value="CDC5L/Cef1"/>
</dbReference>
<reference evidence="12 13" key="1">
    <citation type="submission" date="2020-06" db="EMBL/GenBank/DDBJ databases">
        <title>The yeast mating-type switching endonuclease HO is a domesticated member of an unorthodox homing genetic element family.</title>
        <authorList>
            <person name="Coughlan A.Y."/>
            <person name="Lombardi L."/>
            <person name="Braun-Galleani S."/>
            <person name="Martos A.R."/>
            <person name="Galeote V."/>
            <person name="Bigey F."/>
            <person name="Dequin S."/>
            <person name="Byrne K.P."/>
            <person name="Wolfe K.H."/>
        </authorList>
    </citation>
    <scope>NUCLEOTIDE SEQUENCE [LARGE SCALE GENOMIC DNA]</scope>
    <source>
        <strain evidence="12 13">CBS2947</strain>
    </source>
</reference>
<organism evidence="12 13">
    <name type="scientific">Torulaspora globosa</name>
    <dbReference type="NCBI Taxonomy" id="48254"/>
    <lineage>
        <taxon>Eukaryota</taxon>
        <taxon>Fungi</taxon>
        <taxon>Dikarya</taxon>
        <taxon>Ascomycota</taxon>
        <taxon>Saccharomycotina</taxon>
        <taxon>Saccharomycetes</taxon>
        <taxon>Saccharomycetales</taxon>
        <taxon>Saccharomycetaceae</taxon>
        <taxon>Torulaspora</taxon>
    </lineage>
</organism>
<feature type="region of interest" description="Disordered" evidence="9">
    <location>
        <begin position="258"/>
        <end position="281"/>
    </location>
</feature>
<keyword evidence="2" id="KW-0507">mRNA processing</keyword>
<dbReference type="SUPFAM" id="SSF46689">
    <property type="entry name" value="Homeodomain-like"/>
    <property type="match status" value="1"/>
</dbReference>
<gene>
    <name evidence="12" type="ORF">HG537_0C01790</name>
</gene>
<dbReference type="EMBL" id="CP059269">
    <property type="protein sequence ID" value="QLQ79532.1"/>
    <property type="molecule type" value="Genomic_DNA"/>
</dbReference>
<proteinExistence type="inferred from homology"/>